<keyword evidence="2" id="KW-0547">Nucleotide-binding</keyword>
<dbReference type="GeneID" id="10644044"/>
<dbReference type="Gene3D" id="1.10.10.10">
    <property type="entry name" value="Winged helix-like DNA-binding domain superfamily/Winged helix DNA-binding domain"/>
    <property type="match status" value="1"/>
</dbReference>
<dbReference type="EMBL" id="CP002737">
    <property type="protein sequence ID" value="AEF96722.1"/>
    <property type="molecule type" value="Genomic_DNA"/>
</dbReference>
<proteinExistence type="inferred from homology"/>
<dbReference type="Pfam" id="PF21690">
    <property type="entry name" value="MJ1010-like_2nd"/>
    <property type="match status" value="1"/>
</dbReference>
<evidence type="ECO:0000256" key="3">
    <source>
        <dbReference type="ARBA" id="ARBA00022840"/>
    </source>
</evidence>
<dbReference type="Proteomes" id="UP000009227">
    <property type="component" value="Chromosome"/>
</dbReference>
<feature type="domain" description="AAA+ ATPase" evidence="4">
    <location>
        <begin position="24"/>
        <end position="203"/>
    </location>
</feature>
<dbReference type="OrthoDB" id="64057at2157"/>
<dbReference type="KEGG" id="mig:Metig_1184"/>
<dbReference type="STRING" id="880724.Metig_1184"/>
<evidence type="ECO:0000259" key="4">
    <source>
        <dbReference type="SMART" id="SM00382"/>
    </source>
</evidence>
<evidence type="ECO:0000313" key="5">
    <source>
        <dbReference type="EMBL" id="AEF96722.1"/>
    </source>
</evidence>
<reference evidence="5 6" key="1">
    <citation type="submission" date="2011-05" db="EMBL/GenBank/DDBJ databases">
        <title>Complete sequence of Methanotorris igneus Kol 5.</title>
        <authorList>
            <consortium name="US DOE Joint Genome Institute"/>
            <person name="Lucas S."/>
            <person name="Han J."/>
            <person name="Lapidus A."/>
            <person name="Cheng J.-F."/>
            <person name="Goodwin L."/>
            <person name="Pitluck S."/>
            <person name="Peters L."/>
            <person name="Mikhailova N."/>
            <person name="Chertkov O."/>
            <person name="Han C."/>
            <person name="Tapia R."/>
            <person name="Land M."/>
            <person name="Hauser L."/>
            <person name="Kyrpides N."/>
            <person name="Ivanova N."/>
            <person name="Pagani I."/>
            <person name="Sieprawska-Lupa M."/>
            <person name="Whitman W."/>
            <person name="Woyke T."/>
        </authorList>
    </citation>
    <scope>NUCLEOTIDE SEQUENCE [LARGE SCALE GENOMIC DNA]</scope>
    <source>
        <strain evidence="6">DSM 5666 / JCM 11834 / Kol 5</strain>
    </source>
</reference>
<dbReference type="RefSeq" id="WP_013799321.1">
    <property type="nucleotide sequence ID" value="NC_015562.1"/>
</dbReference>
<dbReference type="SUPFAM" id="SSF52540">
    <property type="entry name" value="P-loop containing nucleoside triphosphate hydrolases"/>
    <property type="match status" value="1"/>
</dbReference>
<dbReference type="HOGENOM" id="CLU_068608_0_0_2"/>
<dbReference type="InterPro" id="IPR049081">
    <property type="entry name" value="MJ1010-like_2nd"/>
</dbReference>
<dbReference type="InterPro" id="IPR003593">
    <property type="entry name" value="AAA+_ATPase"/>
</dbReference>
<organism evidence="6">
    <name type="scientific">Methanotorris igneus (strain DSM 5666 / JCM 11834 / Kol 5)</name>
    <dbReference type="NCBI Taxonomy" id="880724"/>
    <lineage>
        <taxon>Archaea</taxon>
        <taxon>Methanobacteriati</taxon>
        <taxon>Methanobacteriota</taxon>
        <taxon>Methanomada group</taxon>
        <taxon>Methanococci</taxon>
        <taxon>Methanococcales</taxon>
        <taxon>Methanocaldococcaceae</taxon>
        <taxon>Methanotorris</taxon>
    </lineage>
</organism>
<accession>F6BE11</accession>
<evidence type="ECO:0000256" key="1">
    <source>
        <dbReference type="ARBA" id="ARBA00006755"/>
    </source>
</evidence>
<dbReference type="Gene3D" id="3.40.50.300">
    <property type="entry name" value="P-loop containing nucleotide triphosphate hydrolases"/>
    <property type="match status" value="1"/>
</dbReference>
<dbReference type="SMART" id="SM00382">
    <property type="entry name" value="AAA"/>
    <property type="match status" value="1"/>
</dbReference>
<dbReference type="InterPro" id="IPR051667">
    <property type="entry name" value="Archaeal_ATPase_domain"/>
</dbReference>
<dbReference type="AlphaFoldDB" id="F6BE11"/>
<dbReference type="PANTHER" id="PTHR37096:SF1">
    <property type="entry name" value="AAA+ ATPASE DOMAIN-CONTAINING PROTEIN"/>
    <property type="match status" value="1"/>
</dbReference>
<evidence type="ECO:0000313" key="6">
    <source>
        <dbReference type="Proteomes" id="UP000009227"/>
    </source>
</evidence>
<dbReference type="InterPro" id="IPR011579">
    <property type="entry name" value="ATPase_dom"/>
</dbReference>
<keyword evidence="6" id="KW-1185">Reference proteome</keyword>
<dbReference type="CDD" id="cd00009">
    <property type="entry name" value="AAA"/>
    <property type="match status" value="1"/>
</dbReference>
<dbReference type="GO" id="GO:0005524">
    <property type="term" value="F:ATP binding"/>
    <property type="evidence" value="ECO:0007669"/>
    <property type="project" value="UniProtKB-KW"/>
</dbReference>
<evidence type="ECO:0000256" key="2">
    <source>
        <dbReference type="ARBA" id="ARBA00022741"/>
    </source>
</evidence>
<comment type="similarity">
    <text evidence="1">Belongs to the archaeal ATPase family.</text>
</comment>
<dbReference type="InterPro" id="IPR027417">
    <property type="entry name" value="P-loop_NTPase"/>
</dbReference>
<dbReference type="Pfam" id="PF01637">
    <property type="entry name" value="ATPase_2"/>
    <property type="match status" value="1"/>
</dbReference>
<gene>
    <name evidence="5" type="ordered locus">Metig_1184</name>
</gene>
<name>F6BE11_METIK</name>
<dbReference type="InterPro" id="IPR036388">
    <property type="entry name" value="WH-like_DNA-bd_sf"/>
</dbReference>
<dbReference type="PANTHER" id="PTHR37096">
    <property type="entry name" value="YALI0E33429P"/>
    <property type="match status" value="1"/>
</dbReference>
<protein>
    <submittedName>
        <fullName evidence="5">AAA ATPase</fullName>
    </submittedName>
</protein>
<keyword evidence="3" id="KW-0067">ATP-binding</keyword>
<sequence length="342" mass="40775">MQKFKFYDREKELNYLKTYCQLLPNSILFVYGPKSSGKSTVMKKVIKDLENRGDLVFFYYNLREYATPTKEEFLNIFFEKGDKKYIQNSLVIDIKVFKFGIEENFDFNNVSLNDVFRRIKEDINTVVKEKKIPILIIDELQKLKNIYFNGGKSLLNELFNLFVSLTKMEHLCHVICLTSDSLFINEIYTNSSLAETSEYYLIDWLKKEDIKRILKEEGFNEKEVNFAVNYVSLPYEITQLINNRKLGVSVEDTIRNWINVERDRLKYLIDTSDIEEERILNALKKFKDKIKISYVKDVKKEEFSVFKYLIENEILFYDVVNGIIKPHSLKKIYAIRRILEER</sequence>